<feature type="domain" description="BHLH" evidence="3">
    <location>
        <begin position="179"/>
        <end position="228"/>
    </location>
</feature>
<comment type="caution">
    <text evidence="4">The sequence shown here is derived from an EMBL/GenBank/DDBJ whole genome shotgun (WGS) entry which is preliminary data.</text>
</comment>
<dbReference type="InterPro" id="IPR011598">
    <property type="entry name" value="bHLH_dom"/>
</dbReference>
<dbReference type="Pfam" id="PF23173">
    <property type="entry name" value="bHLH_SAC51"/>
    <property type="match status" value="1"/>
</dbReference>
<organism evidence="4 5">
    <name type="scientific">Thalictrum thalictroides</name>
    <name type="common">Rue-anemone</name>
    <name type="synonym">Anemone thalictroides</name>
    <dbReference type="NCBI Taxonomy" id="46969"/>
    <lineage>
        <taxon>Eukaryota</taxon>
        <taxon>Viridiplantae</taxon>
        <taxon>Streptophyta</taxon>
        <taxon>Embryophyta</taxon>
        <taxon>Tracheophyta</taxon>
        <taxon>Spermatophyta</taxon>
        <taxon>Magnoliopsida</taxon>
        <taxon>Ranunculales</taxon>
        <taxon>Ranunculaceae</taxon>
        <taxon>Thalictroideae</taxon>
        <taxon>Thalictrum</taxon>
    </lineage>
</organism>
<dbReference type="Gene3D" id="4.10.280.10">
    <property type="entry name" value="Helix-loop-helix DNA-binding domain"/>
    <property type="match status" value="1"/>
</dbReference>
<evidence type="ECO:0000313" key="4">
    <source>
        <dbReference type="EMBL" id="KAF5205786.1"/>
    </source>
</evidence>
<protein>
    <submittedName>
        <fullName evidence="4">Transcription factor bhlh</fullName>
    </submittedName>
</protein>
<dbReference type="OrthoDB" id="1921805at2759"/>
<evidence type="ECO:0000313" key="5">
    <source>
        <dbReference type="Proteomes" id="UP000554482"/>
    </source>
</evidence>
<dbReference type="PANTHER" id="PTHR36066">
    <property type="entry name" value="TRANSCRIPTION FACTOR BHLH145"/>
    <property type="match status" value="1"/>
</dbReference>
<name>A0A7J6X7M1_THATH</name>
<dbReference type="PANTHER" id="PTHR36066:SF11">
    <property type="entry name" value="TRANSCRIPTION FACTOR BHLH144"/>
    <property type="match status" value="1"/>
</dbReference>
<accession>A0A7J6X7M1</accession>
<reference evidence="4 5" key="1">
    <citation type="submission" date="2020-06" db="EMBL/GenBank/DDBJ databases">
        <title>Transcriptomic and genomic resources for Thalictrum thalictroides and T. hernandezii: Facilitating candidate gene discovery in an emerging model plant lineage.</title>
        <authorList>
            <person name="Arias T."/>
            <person name="Riano-Pachon D.M."/>
            <person name="Di Stilio V.S."/>
        </authorList>
    </citation>
    <scope>NUCLEOTIDE SEQUENCE [LARGE SCALE GENOMIC DNA]</scope>
    <source>
        <strain evidence="5">cv. WT478/WT964</strain>
        <tissue evidence="4">Leaves</tissue>
    </source>
</reference>
<dbReference type="InterPro" id="IPR036638">
    <property type="entry name" value="HLH_DNA-bd_sf"/>
</dbReference>
<evidence type="ECO:0000256" key="2">
    <source>
        <dbReference type="ARBA" id="ARBA00023163"/>
    </source>
</evidence>
<dbReference type="InterPro" id="IPR037546">
    <property type="entry name" value="SAC51-like"/>
</dbReference>
<dbReference type="Proteomes" id="UP000554482">
    <property type="component" value="Unassembled WGS sequence"/>
</dbReference>
<evidence type="ECO:0000256" key="1">
    <source>
        <dbReference type="ARBA" id="ARBA00023015"/>
    </source>
</evidence>
<keyword evidence="5" id="KW-1185">Reference proteome</keyword>
<keyword evidence="1" id="KW-0805">Transcription regulation</keyword>
<sequence>MPRDKQFFPGKAVPPYPYQGGDNYMNYCPVAPELATNISPGPEYSRPFHGVELQPSEVCPRNFIIFDQTENQSRIMYHPALKQKFPCPSLDIHAAFLQGNDSRKDIYTEMNESSSSLKEDTRDIDALMSLEEDELEEDDEVISTARTHGNYGCRSPDSCSNSYSKSSKLRLSSIERSFSECCSSNEYNEKQRKRMKRMVKALRGIVPGADKMNTAAVIDEAVVYLNSLKVEVKKLGLGSFKN</sequence>
<evidence type="ECO:0000259" key="3">
    <source>
        <dbReference type="PROSITE" id="PS50888"/>
    </source>
</evidence>
<keyword evidence="2" id="KW-0804">Transcription</keyword>
<dbReference type="SUPFAM" id="SSF47459">
    <property type="entry name" value="HLH, helix-loop-helix DNA-binding domain"/>
    <property type="match status" value="1"/>
</dbReference>
<dbReference type="GO" id="GO:0046983">
    <property type="term" value="F:protein dimerization activity"/>
    <property type="evidence" value="ECO:0007669"/>
    <property type="project" value="InterPro"/>
</dbReference>
<proteinExistence type="predicted"/>
<dbReference type="PROSITE" id="PS50888">
    <property type="entry name" value="BHLH"/>
    <property type="match status" value="1"/>
</dbReference>
<gene>
    <name evidence="4" type="ORF">FRX31_004627</name>
</gene>
<dbReference type="AlphaFoldDB" id="A0A7J6X7M1"/>
<dbReference type="EMBL" id="JABWDY010003642">
    <property type="protein sequence ID" value="KAF5205786.1"/>
    <property type="molecule type" value="Genomic_DNA"/>
</dbReference>